<feature type="non-terminal residue" evidence="1">
    <location>
        <position position="1"/>
    </location>
</feature>
<dbReference type="AlphaFoldDB" id="A0A6J4ULL8"/>
<organism evidence="1">
    <name type="scientific">uncultured Thermomicrobiales bacterium</name>
    <dbReference type="NCBI Taxonomy" id="1645740"/>
    <lineage>
        <taxon>Bacteria</taxon>
        <taxon>Pseudomonadati</taxon>
        <taxon>Thermomicrobiota</taxon>
        <taxon>Thermomicrobia</taxon>
        <taxon>Thermomicrobiales</taxon>
        <taxon>environmental samples</taxon>
    </lineage>
</organism>
<sequence>WAVFLCGLMPPITAWERSRSPDCRARCGKSRRDQRAVR</sequence>
<gene>
    <name evidence="1" type="ORF">AVDCRST_MAG18-328</name>
</gene>
<name>A0A6J4ULL8_9BACT</name>
<evidence type="ECO:0000313" key="1">
    <source>
        <dbReference type="EMBL" id="CAA9551144.1"/>
    </source>
</evidence>
<dbReference type="EMBL" id="CADCWN010000022">
    <property type="protein sequence ID" value="CAA9551144.1"/>
    <property type="molecule type" value="Genomic_DNA"/>
</dbReference>
<protein>
    <submittedName>
        <fullName evidence="1">Uncharacterized protein</fullName>
    </submittedName>
</protein>
<feature type="non-terminal residue" evidence="1">
    <location>
        <position position="38"/>
    </location>
</feature>
<proteinExistence type="predicted"/>
<accession>A0A6J4ULL8</accession>
<reference evidence="1" key="1">
    <citation type="submission" date="2020-02" db="EMBL/GenBank/DDBJ databases">
        <authorList>
            <person name="Meier V. D."/>
        </authorList>
    </citation>
    <scope>NUCLEOTIDE SEQUENCE</scope>
    <source>
        <strain evidence="1">AVDCRST_MAG18</strain>
    </source>
</reference>